<name>A9KFY4_COXBN</name>
<evidence type="ECO:0000256" key="1">
    <source>
        <dbReference type="SAM" id="MobiDB-lite"/>
    </source>
</evidence>
<evidence type="ECO:0000313" key="3">
    <source>
        <dbReference type="EMBL" id="ABS78288.2"/>
    </source>
</evidence>
<accession>A9KFY4</accession>
<feature type="transmembrane region" description="Helical" evidence="2">
    <location>
        <begin position="133"/>
        <end position="153"/>
    </location>
</feature>
<keyword evidence="2" id="KW-0812">Transmembrane</keyword>
<gene>
    <name evidence="3" type="ordered locus">CBUD_0944</name>
</gene>
<organism evidence="3 4">
    <name type="scientific">Coxiella burnetii (strain Dugway 5J108-111)</name>
    <dbReference type="NCBI Taxonomy" id="434922"/>
    <lineage>
        <taxon>Bacteria</taxon>
        <taxon>Pseudomonadati</taxon>
        <taxon>Pseudomonadota</taxon>
        <taxon>Gammaproteobacteria</taxon>
        <taxon>Legionellales</taxon>
        <taxon>Coxiellaceae</taxon>
        <taxon>Coxiella</taxon>
    </lineage>
</organism>
<feature type="transmembrane region" description="Helical" evidence="2">
    <location>
        <begin position="203"/>
        <end position="224"/>
    </location>
</feature>
<keyword evidence="2" id="KW-0472">Membrane</keyword>
<sequence length="321" mass="36017">MWKFSMSRNSTTSPLLAEEKKENYKTFSSDDFVSIHLLSEEVELLESEQVAAADRLLALPLDMFKHLIPFIDVQTKTRLLVASRSVRDLVKPTFSPAFFNVQINLHDVKVAQQALSEIAEKEIRRQNRLTVRAYRLLLLIGALLLALGGWGVAADALAYSEAVNNFREQCGSDKGIDCDQTPPLTPHCVSLCVEANEKLGGEIFFGGMSIAVGVMLCVGGALLLRNFYTTSASFVSVTQQQAVNDLSLVLLEREYPQQFQKIQPLLNQLENPSTFSKLESNLQNLAIQLERKLKNSVENEENKENKENKENENQRSQNNQP</sequence>
<dbReference type="EMBL" id="CP000733">
    <property type="protein sequence ID" value="ABS78288.2"/>
    <property type="molecule type" value="Genomic_DNA"/>
</dbReference>
<evidence type="ECO:0008006" key="5">
    <source>
        <dbReference type="Google" id="ProtNLM"/>
    </source>
</evidence>
<dbReference type="AlphaFoldDB" id="A9KFY4"/>
<protein>
    <recommendedName>
        <fullName evidence="5">F-box domain-containing protein</fullName>
    </recommendedName>
</protein>
<evidence type="ECO:0000313" key="4">
    <source>
        <dbReference type="Proteomes" id="UP000008555"/>
    </source>
</evidence>
<proteinExistence type="predicted"/>
<reference evidence="3 4" key="1">
    <citation type="journal article" date="2009" name="Infect. Immun.">
        <title>Comparative genomics reveal extensive transposon-mediated genomic plasticity and diversity among potential effector proteins within the genus Coxiella.</title>
        <authorList>
            <person name="Beare P.A."/>
            <person name="Unsworth N."/>
            <person name="Andoh M."/>
            <person name="Voth D.E."/>
            <person name="Omsland A."/>
            <person name="Gilk S.D."/>
            <person name="Williams K.P."/>
            <person name="Sobral B.W."/>
            <person name="Kupko J.J.III."/>
            <person name="Porcella S.F."/>
            <person name="Samuel J.E."/>
            <person name="Heinzen R.A."/>
        </authorList>
    </citation>
    <scope>NUCLEOTIDE SEQUENCE [LARGE SCALE GENOMIC DNA]</scope>
    <source>
        <strain evidence="3 4">Dugway 5J108-111</strain>
    </source>
</reference>
<feature type="region of interest" description="Disordered" evidence="1">
    <location>
        <begin position="293"/>
        <end position="321"/>
    </location>
</feature>
<dbReference type="Proteomes" id="UP000008555">
    <property type="component" value="Chromosome"/>
</dbReference>
<evidence type="ECO:0000256" key="2">
    <source>
        <dbReference type="SAM" id="Phobius"/>
    </source>
</evidence>
<dbReference type="HOGENOM" id="CLU_881991_0_0_6"/>
<keyword evidence="2" id="KW-1133">Transmembrane helix</keyword>
<dbReference type="KEGG" id="cbd:CBUD_0944"/>
<feature type="compositionally biased region" description="Basic and acidic residues" evidence="1">
    <location>
        <begin position="293"/>
        <end position="313"/>
    </location>
</feature>